<dbReference type="InterPro" id="IPR040782">
    <property type="entry name" value="KfrB"/>
</dbReference>
<name>A0A1M5YIM3_9BURK</name>
<dbReference type="RefSeq" id="WP_073104803.1">
    <property type="nucleotide sequence ID" value="NZ_FQXE01000009.1"/>
</dbReference>
<dbReference type="OrthoDB" id="6867088at2"/>
<dbReference type="Proteomes" id="UP000184226">
    <property type="component" value="Unassembled WGS sequence"/>
</dbReference>
<dbReference type="EMBL" id="FQXE01000009">
    <property type="protein sequence ID" value="SHI11393.1"/>
    <property type="molecule type" value="Genomic_DNA"/>
</dbReference>
<dbReference type="Pfam" id="PF18790">
    <property type="entry name" value="KfrB"/>
    <property type="match status" value="1"/>
</dbReference>
<evidence type="ECO:0000313" key="2">
    <source>
        <dbReference type="EMBL" id="SHI11393.1"/>
    </source>
</evidence>
<reference evidence="2 3" key="1">
    <citation type="submission" date="2016-11" db="EMBL/GenBank/DDBJ databases">
        <authorList>
            <person name="Jaros S."/>
            <person name="Januszkiewicz K."/>
            <person name="Wedrychowicz H."/>
        </authorList>
    </citation>
    <scope>NUCLEOTIDE SEQUENCE [LARGE SCALE GENOMIC DNA]</scope>
    <source>
        <strain evidence="2 3">CGMCC 1.10190</strain>
    </source>
</reference>
<organism evidence="2 3">
    <name type="scientific">Pollutimonas bauzanensis</name>
    <dbReference type="NCBI Taxonomy" id="658167"/>
    <lineage>
        <taxon>Bacteria</taxon>
        <taxon>Pseudomonadati</taxon>
        <taxon>Pseudomonadota</taxon>
        <taxon>Betaproteobacteria</taxon>
        <taxon>Burkholderiales</taxon>
        <taxon>Alcaligenaceae</taxon>
        <taxon>Pollutimonas</taxon>
    </lineage>
</organism>
<accession>A0A1M5YIM3</accession>
<gene>
    <name evidence="2" type="ORF">SAMN04488135_10989</name>
</gene>
<proteinExistence type="predicted"/>
<protein>
    <recommendedName>
        <fullName evidence="1">KfrB domain-containing protein</fullName>
    </recommendedName>
</protein>
<keyword evidence="3" id="KW-1185">Reference proteome</keyword>
<dbReference type="AlphaFoldDB" id="A0A1M5YIM3"/>
<evidence type="ECO:0000259" key="1">
    <source>
        <dbReference type="Pfam" id="PF18790"/>
    </source>
</evidence>
<feature type="domain" description="KfrB" evidence="1">
    <location>
        <begin position="383"/>
        <end position="436"/>
    </location>
</feature>
<sequence>MGQLDLDEAVDLRVRYSTALIISDTVAMREVRNDVWTVASRLSDKRSCPAVLAEIEELAQAWKSGLGVQTWVRNFDAVEDTDFRCDVRDVLLERLAWAERVKSLDPIARLSCIHGMLIHGPIQAKLAVHELINQDSELRSLFAPQDFERVHMIRVDGLLECEDEPGAFEQHSYIVEQEGSLSLVDARERALSALEISPIFGVDELDHRVVLFNAAGDMLSMMDLQTAEIQWTGKGLNETVALPHLQQFLNLQDEVSSLRGRFQFVPGCDQARKLQLRLHELWDQVERIADQYKIVGRFTAQRSPSPSELGHAPLEGLAEIPVLRTQIKMLREDAAYESGWDNFTTAERLREQADQLRAKAELLLNAARILPELPIEHAQPGHSYRGVIHVVGSEYAIQIDTEADRLVRHDLRYLVGETLAAGQAAEVRYPNGQVGLVSLEAGLQSRGLELAHSHGISDHQRQQSFTR</sequence>
<evidence type="ECO:0000313" key="3">
    <source>
        <dbReference type="Proteomes" id="UP000184226"/>
    </source>
</evidence>